<keyword evidence="1 2" id="KW-0732">Signal</keyword>
<dbReference type="EMBL" id="OX451737">
    <property type="protein sequence ID" value="CAI8600434.1"/>
    <property type="molecule type" value="Genomic_DNA"/>
</dbReference>
<evidence type="ECO:0000313" key="3">
    <source>
        <dbReference type="EMBL" id="CAI8600434.1"/>
    </source>
</evidence>
<evidence type="ECO:0000313" key="4">
    <source>
        <dbReference type="Proteomes" id="UP001157006"/>
    </source>
</evidence>
<evidence type="ECO:0000256" key="2">
    <source>
        <dbReference type="SAM" id="SignalP"/>
    </source>
</evidence>
<dbReference type="PANTHER" id="PTHR33184">
    <property type="entry name" value="PROTEIN TAPETUM DETERMINANT 1-LIKE-RELATED"/>
    <property type="match status" value="1"/>
</dbReference>
<sequence length="126" mass="13701">MATSTTIRCLISIIFLTLVIKGSSSGCTLNNITIGTTRSGREINDMAEWNVVVTNNCNCIQSQLTLTCTGFKTLEPVDPSILSVTNDVCLLINGKPLPAFASVKFSYVWYPPFIMWPKSSTIGSCN</sequence>
<dbReference type="Pfam" id="PF24068">
    <property type="entry name" value="TPD1_C"/>
    <property type="match status" value="1"/>
</dbReference>
<evidence type="ECO:0000256" key="1">
    <source>
        <dbReference type="ARBA" id="ARBA00022729"/>
    </source>
</evidence>
<dbReference type="GO" id="GO:0001709">
    <property type="term" value="P:cell fate determination"/>
    <property type="evidence" value="ECO:0007669"/>
    <property type="project" value="TreeGrafter"/>
</dbReference>
<dbReference type="InterPro" id="IPR040361">
    <property type="entry name" value="TPD1"/>
</dbReference>
<gene>
    <name evidence="3" type="ORF">VFH_II222880</name>
</gene>
<dbReference type="Proteomes" id="UP001157006">
    <property type="component" value="Chromosome 2"/>
</dbReference>
<name>A0AAV0ZQC8_VICFA</name>
<feature type="chain" id="PRO_5043516438" evidence="2">
    <location>
        <begin position="25"/>
        <end position="126"/>
    </location>
</feature>
<dbReference type="AlphaFoldDB" id="A0AAV0ZQC8"/>
<protein>
    <submittedName>
        <fullName evidence="3">Uncharacterized protein</fullName>
    </submittedName>
</protein>
<accession>A0AAV0ZQC8</accession>
<keyword evidence="4" id="KW-1185">Reference proteome</keyword>
<organism evidence="3 4">
    <name type="scientific">Vicia faba</name>
    <name type="common">Broad bean</name>
    <name type="synonym">Faba vulgaris</name>
    <dbReference type="NCBI Taxonomy" id="3906"/>
    <lineage>
        <taxon>Eukaryota</taxon>
        <taxon>Viridiplantae</taxon>
        <taxon>Streptophyta</taxon>
        <taxon>Embryophyta</taxon>
        <taxon>Tracheophyta</taxon>
        <taxon>Spermatophyta</taxon>
        <taxon>Magnoliopsida</taxon>
        <taxon>eudicotyledons</taxon>
        <taxon>Gunneridae</taxon>
        <taxon>Pentapetalae</taxon>
        <taxon>rosids</taxon>
        <taxon>fabids</taxon>
        <taxon>Fabales</taxon>
        <taxon>Fabaceae</taxon>
        <taxon>Papilionoideae</taxon>
        <taxon>50 kb inversion clade</taxon>
        <taxon>NPAAA clade</taxon>
        <taxon>Hologalegina</taxon>
        <taxon>IRL clade</taxon>
        <taxon>Fabeae</taxon>
        <taxon>Vicia</taxon>
    </lineage>
</organism>
<dbReference type="PANTHER" id="PTHR33184:SF11">
    <property type="entry name" value="BETA-1,3-N-ACETYLGLUCOSAMINYLTRANSFERASE FAMILY PROTEIN"/>
    <property type="match status" value="1"/>
</dbReference>
<proteinExistence type="predicted"/>
<reference evidence="3 4" key="1">
    <citation type="submission" date="2023-01" db="EMBL/GenBank/DDBJ databases">
        <authorList>
            <person name="Kreplak J."/>
        </authorList>
    </citation>
    <scope>NUCLEOTIDE SEQUENCE [LARGE SCALE GENOMIC DNA]</scope>
</reference>
<feature type="signal peptide" evidence="2">
    <location>
        <begin position="1"/>
        <end position="24"/>
    </location>
</feature>